<dbReference type="AlphaFoldDB" id="A0A382J376"/>
<organism evidence="1">
    <name type="scientific">marine metagenome</name>
    <dbReference type="NCBI Taxonomy" id="408172"/>
    <lineage>
        <taxon>unclassified sequences</taxon>
        <taxon>metagenomes</taxon>
        <taxon>ecological metagenomes</taxon>
    </lineage>
</organism>
<accession>A0A382J376</accession>
<reference evidence="1" key="1">
    <citation type="submission" date="2018-05" db="EMBL/GenBank/DDBJ databases">
        <authorList>
            <person name="Lanie J.A."/>
            <person name="Ng W.-L."/>
            <person name="Kazmierczak K.M."/>
            <person name="Andrzejewski T.M."/>
            <person name="Davidsen T.M."/>
            <person name="Wayne K.J."/>
            <person name="Tettelin H."/>
            <person name="Glass J.I."/>
            <person name="Rusch D."/>
            <person name="Podicherti R."/>
            <person name="Tsui H.-C.T."/>
            <person name="Winkler M.E."/>
        </authorList>
    </citation>
    <scope>NUCLEOTIDE SEQUENCE</scope>
</reference>
<evidence type="ECO:0000313" key="1">
    <source>
        <dbReference type="EMBL" id="SVC06069.1"/>
    </source>
</evidence>
<protein>
    <submittedName>
        <fullName evidence="1">Uncharacterized protein</fullName>
    </submittedName>
</protein>
<proteinExistence type="predicted"/>
<dbReference type="EMBL" id="UINC01071288">
    <property type="protein sequence ID" value="SVC06069.1"/>
    <property type="molecule type" value="Genomic_DNA"/>
</dbReference>
<sequence>VKRAVLTKEQEKTVIELAKKAGI</sequence>
<gene>
    <name evidence="1" type="ORF">METZ01_LOCUS258923</name>
</gene>
<name>A0A382J376_9ZZZZ</name>
<feature type="non-terminal residue" evidence="1">
    <location>
        <position position="23"/>
    </location>
</feature>
<feature type="non-terminal residue" evidence="1">
    <location>
        <position position="1"/>
    </location>
</feature>